<name>A0A4V0P2G6_FLUSA</name>
<organism evidence="1 2">
    <name type="scientific">Fluviispira sanaruensis</name>
    <dbReference type="NCBI Taxonomy" id="2493639"/>
    <lineage>
        <taxon>Bacteria</taxon>
        <taxon>Pseudomonadati</taxon>
        <taxon>Bdellovibrionota</taxon>
        <taxon>Oligoflexia</taxon>
        <taxon>Silvanigrellales</taxon>
        <taxon>Silvanigrellaceae</taxon>
        <taxon>Fluviispira</taxon>
    </lineage>
</organism>
<dbReference type="Pfam" id="PF13279">
    <property type="entry name" value="4HBT_2"/>
    <property type="match status" value="1"/>
</dbReference>
<dbReference type="GO" id="GO:0047617">
    <property type="term" value="F:fatty acyl-CoA hydrolase activity"/>
    <property type="evidence" value="ECO:0007669"/>
    <property type="project" value="TreeGrafter"/>
</dbReference>
<dbReference type="PANTHER" id="PTHR31793">
    <property type="entry name" value="4-HYDROXYBENZOYL-COA THIOESTERASE FAMILY MEMBER"/>
    <property type="match status" value="1"/>
</dbReference>
<accession>A0A4V0P2G6</accession>
<dbReference type="SUPFAM" id="SSF54637">
    <property type="entry name" value="Thioesterase/thiol ester dehydrase-isomerase"/>
    <property type="match status" value="1"/>
</dbReference>
<dbReference type="EMBL" id="AP019368">
    <property type="protein sequence ID" value="BBH53157.1"/>
    <property type="molecule type" value="Genomic_DNA"/>
</dbReference>
<dbReference type="InterPro" id="IPR029069">
    <property type="entry name" value="HotDog_dom_sf"/>
</dbReference>
<evidence type="ECO:0000313" key="1">
    <source>
        <dbReference type="EMBL" id="BBH53157.1"/>
    </source>
</evidence>
<dbReference type="OrthoDB" id="5293825at2"/>
<proteinExistence type="predicted"/>
<keyword evidence="2" id="KW-1185">Reference proteome</keyword>
<dbReference type="RefSeq" id="WP_130608444.1">
    <property type="nucleotide sequence ID" value="NZ_AP019368.1"/>
</dbReference>
<dbReference type="AlphaFoldDB" id="A0A4V0P2G6"/>
<dbReference type="PANTHER" id="PTHR31793:SF24">
    <property type="entry name" value="LONG-CHAIN ACYL-COA THIOESTERASE FADM"/>
    <property type="match status" value="1"/>
</dbReference>
<dbReference type="Gene3D" id="3.10.129.10">
    <property type="entry name" value="Hotdog Thioesterase"/>
    <property type="match status" value="1"/>
</dbReference>
<evidence type="ECO:0000313" key="2">
    <source>
        <dbReference type="Proteomes" id="UP000291236"/>
    </source>
</evidence>
<dbReference type="Proteomes" id="UP000291236">
    <property type="component" value="Chromosome"/>
</dbReference>
<protein>
    <submittedName>
        <fullName evidence="1">Acyl-CoA thioesterase</fullName>
    </submittedName>
</protein>
<gene>
    <name evidence="1" type="ORF">JCM31447_16000</name>
</gene>
<sequence>MDILKSAKKYTYAITIKEFHLDTFGHVNNAVYLQLCEEARWEIITENGFGVHDIEKLGIGPVILEVNIKFQKELKLREKIRIETQCIAIRGKVLDIYHEIKNEKNEVCSTALFTLAIFDINKRKIISPIPLWYESIGVLVEKN</sequence>
<dbReference type="KEGG" id="sbf:JCM31447_16000"/>
<dbReference type="CDD" id="cd00586">
    <property type="entry name" value="4HBT"/>
    <property type="match status" value="1"/>
</dbReference>
<dbReference type="InterPro" id="IPR050563">
    <property type="entry name" value="4-hydroxybenzoyl-CoA_TE"/>
</dbReference>
<reference evidence="1 2" key="1">
    <citation type="submission" date="2018-12" db="EMBL/GenBank/DDBJ databases">
        <title>Rubrispira sanarue gen. nov., sp., nov., a member of the order Silvanigrellales, isolated from a brackish lake in Hamamatsu Japan.</title>
        <authorList>
            <person name="Maejima Y."/>
            <person name="Iino T."/>
            <person name="Muraguchi Y."/>
            <person name="Fukuda K."/>
            <person name="Nojiri H."/>
            <person name="Ohkuma M."/>
            <person name="Moriuchi R."/>
            <person name="Dohra H."/>
            <person name="Kimbara K."/>
            <person name="Shintani M."/>
        </authorList>
    </citation>
    <scope>NUCLEOTIDE SEQUENCE [LARGE SCALE GENOMIC DNA]</scope>
    <source>
        <strain evidence="1 2">RF1110005</strain>
    </source>
</reference>